<dbReference type="Proteomes" id="UP000626220">
    <property type="component" value="Unassembled WGS sequence"/>
</dbReference>
<keyword evidence="3" id="KW-1185">Reference proteome</keyword>
<dbReference type="InterPro" id="IPR045601">
    <property type="entry name" value="DUF6455"/>
</dbReference>
<protein>
    <recommendedName>
        <fullName evidence="1">DUF6455 domain-containing protein</fullName>
    </recommendedName>
</protein>
<reference evidence="2" key="2">
    <citation type="submission" date="2020-09" db="EMBL/GenBank/DDBJ databases">
        <authorList>
            <person name="Sun Q."/>
            <person name="Kim S."/>
        </authorList>
    </citation>
    <scope>NUCLEOTIDE SEQUENCE</scope>
    <source>
        <strain evidence="2">KCTC 42650</strain>
    </source>
</reference>
<name>A0A8J3GYE1_9RHOB</name>
<dbReference type="RefSeq" id="WP_189680247.1">
    <property type="nucleotide sequence ID" value="NZ_BNCJ01000005.1"/>
</dbReference>
<proteinExistence type="predicted"/>
<dbReference type="AlphaFoldDB" id="A0A8J3GYE1"/>
<evidence type="ECO:0000313" key="2">
    <source>
        <dbReference type="EMBL" id="GHF50806.1"/>
    </source>
</evidence>
<dbReference type="Pfam" id="PF20056">
    <property type="entry name" value="DUF6455"/>
    <property type="match status" value="1"/>
</dbReference>
<dbReference type="EMBL" id="BNCJ01000005">
    <property type="protein sequence ID" value="GHF50806.1"/>
    <property type="molecule type" value="Genomic_DNA"/>
</dbReference>
<reference evidence="2" key="1">
    <citation type="journal article" date="2014" name="Int. J. Syst. Evol. Microbiol.">
        <title>Complete genome sequence of Corynebacterium casei LMG S-19264T (=DSM 44701T), isolated from a smear-ripened cheese.</title>
        <authorList>
            <consortium name="US DOE Joint Genome Institute (JGI-PGF)"/>
            <person name="Walter F."/>
            <person name="Albersmeier A."/>
            <person name="Kalinowski J."/>
            <person name="Ruckert C."/>
        </authorList>
    </citation>
    <scope>NUCLEOTIDE SEQUENCE</scope>
    <source>
        <strain evidence="2">KCTC 42650</strain>
    </source>
</reference>
<comment type="caution">
    <text evidence="2">The sequence shown here is derived from an EMBL/GenBank/DDBJ whole genome shotgun (WGS) entry which is preliminary data.</text>
</comment>
<organism evidence="2 3">
    <name type="scientific">Seohaeicola zhoushanensis</name>
    <dbReference type="NCBI Taxonomy" id="1569283"/>
    <lineage>
        <taxon>Bacteria</taxon>
        <taxon>Pseudomonadati</taxon>
        <taxon>Pseudomonadota</taxon>
        <taxon>Alphaproteobacteria</taxon>
        <taxon>Rhodobacterales</taxon>
        <taxon>Roseobacteraceae</taxon>
        <taxon>Seohaeicola</taxon>
    </lineage>
</organism>
<feature type="domain" description="DUF6455" evidence="1">
    <location>
        <begin position="1"/>
        <end position="84"/>
    </location>
</feature>
<evidence type="ECO:0000259" key="1">
    <source>
        <dbReference type="Pfam" id="PF20056"/>
    </source>
</evidence>
<sequence length="85" mass="9291">MGLFRKIAESNDLVTGMTSRLGIDMAERMMRNPERETSLVRSMAMACMGCNGHLSCALLQADSDHLDAAPDFCRNRETLAALQAA</sequence>
<evidence type="ECO:0000313" key="3">
    <source>
        <dbReference type="Proteomes" id="UP000626220"/>
    </source>
</evidence>
<accession>A0A8J3GYE1</accession>
<gene>
    <name evidence="2" type="ORF">GCM10017056_23140</name>
</gene>